<dbReference type="PANTHER" id="PTHR43639">
    <property type="entry name" value="OXIDOREDUCTASE, SHORT-CHAIN DEHYDROGENASE/REDUCTASE FAMILY (AFU_ORTHOLOGUE AFUA_5G02870)"/>
    <property type="match status" value="1"/>
</dbReference>
<dbReference type="InterPro" id="IPR002347">
    <property type="entry name" value="SDR_fam"/>
</dbReference>
<dbReference type="EC" id="1.5.1.33" evidence="3"/>
<dbReference type="Gene3D" id="3.40.50.720">
    <property type="entry name" value="NAD(P)-binding Rossmann-like Domain"/>
    <property type="match status" value="1"/>
</dbReference>
<gene>
    <name evidence="3" type="ORF">JM946_23230</name>
</gene>
<protein>
    <submittedName>
        <fullName evidence="3">Pteridine reductase</fullName>
        <ecNumber evidence="3">1.5.1.33</ecNumber>
    </submittedName>
</protein>
<dbReference type="RefSeq" id="WP_203169763.1">
    <property type="nucleotide sequence ID" value="NZ_JAEVLS010000005.1"/>
</dbReference>
<keyword evidence="2 3" id="KW-0560">Oxidoreductase</keyword>
<dbReference type="PRINTS" id="PR00080">
    <property type="entry name" value="SDRFAMILY"/>
</dbReference>
<dbReference type="GO" id="GO:0047040">
    <property type="term" value="F:pteridine reductase activity"/>
    <property type="evidence" value="ECO:0007669"/>
    <property type="project" value="UniProtKB-EC"/>
</dbReference>
<dbReference type="Proteomes" id="UP000661077">
    <property type="component" value="Unassembled WGS sequence"/>
</dbReference>
<organism evidence="3 4">
    <name type="scientific">Steroidobacter gossypii</name>
    <dbReference type="NCBI Taxonomy" id="2805490"/>
    <lineage>
        <taxon>Bacteria</taxon>
        <taxon>Pseudomonadati</taxon>
        <taxon>Pseudomonadota</taxon>
        <taxon>Gammaproteobacteria</taxon>
        <taxon>Steroidobacterales</taxon>
        <taxon>Steroidobacteraceae</taxon>
        <taxon>Steroidobacter</taxon>
    </lineage>
</organism>
<comment type="caution">
    <text evidence="3">The sequence shown here is derived from an EMBL/GenBank/DDBJ whole genome shotgun (WGS) entry which is preliminary data.</text>
</comment>
<evidence type="ECO:0000313" key="4">
    <source>
        <dbReference type="Proteomes" id="UP000661077"/>
    </source>
</evidence>
<dbReference type="Pfam" id="PF13561">
    <property type="entry name" value="adh_short_C2"/>
    <property type="match status" value="1"/>
</dbReference>
<name>A0ABS1X391_9GAMM</name>
<sequence>MDTRNALAGQSVLITGAARRIGAALVRGFHAEGANVCIHFHRSASEAEQLRDELNAARPESAIAVGADLLDLDCLPAMVDRVVRVFGRLDVLINNASTFYPTPLGSVTARHWEDLLGTNLRAPLFLSQAAAPALKNAHGLILNMIDIHAQRPLPQHPVYSSAKAGLMMLTRSLARELGPEVRVNGIAPGPILWPDGGIDETVKQEIIDKTLLKRSGSPPDIVRTALFFAKDAPFVTGQILAVDGGRSVGW</sequence>
<dbReference type="SUPFAM" id="SSF51735">
    <property type="entry name" value="NAD(P)-binding Rossmann-fold domains"/>
    <property type="match status" value="1"/>
</dbReference>
<dbReference type="InterPro" id="IPR036291">
    <property type="entry name" value="NAD(P)-bd_dom_sf"/>
</dbReference>
<keyword evidence="4" id="KW-1185">Reference proteome</keyword>
<dbReference type="PRINTS" id="PR00081">
    <property type="entry name" value="GDHRDH"/>
</dbReference>
<evidence type="ECO:0000256" key="2">
    <source>
        <dbReference type="ARBA" id="ARBA00023002"/>
    </source>
</evidence>
<accession>A0ABS1X391</accession>
<dbReference type="NCBIfam" id="NF006598">
    <property type="entry name" value="PRK09135.1"/>
    <property type="match status" value="1"/>
</dbReference>
<proteinExistence type="inferred from homology"/>
<dbReference type="EMBL" id="JAEVLS010000005">
    <property type="protein sequence ID" value="MBM0107667.1"/>
    <property type="molecule type" value="Genomic_DNA"/>
</dbReference>
<evidence type="ECO:0000256" key="1">
    <source>
        <dbReference type="ARBA" id="ARBA00006484"/>
    </source>
</evidence>
<dbReference type="PROSITE" id="PS00061">
    <property type="entry name" value="ADH_SHORT"/>
    <property type="match status" value="1"/>
</dbReference>
<dbReference type="CDD" id="cd05357">
    <property type="entry name" value="PR_SDR_c"/>
    <property type="match status" value="1"/>
</dbReference>
<comment type="similarity">
    <text evidence="1">Belongs to the short-chain dehydrogenases/reductases (SDR) family.</text>
</comment>
<evidence type="ECO:0000313" key="3">
    <source>
        <dbReference type="EMBL" id="MBM0107667.1"/>
    </source>
</evidence>
<dbReference type="PANTHER" id="PTHR43639:SF1">
    <property type="entry name" value="SHORT-CHAIN DEHYDROGENASE_REDUCTASE FAMILY PROTEIN"/>
    <property type="match status" value="1"/>
</dbReference>
<reference evidence="3 4" key="1">
    <citation type="journal article" date="2021" name="Int. J. Syst. Evol. Microbiol.">
        <title>Steroidobacter gossypii sp. nov., isolated from soil of cotton cropping field.</title>
        <authorList>
            <person name="Huang R."/>
            <person name="Yang S."/>
            <person name="Zhen C."/>
            <person name="Liu W."/>
        </authorList>
    </citation>
    <scope>NUCLEOTIDE SEQUENCE [LARGE SCALE GENOMIC DNA]</scope>
    <source>
        <strain evidence="3 4">S1-65</strain>
    </source>
</reference>
<dbReference type="InterPro" id="IPR020904">
    <property type="entry name" value="Sc_DH/Rdtase_CS"/>
</dbReference>